<evidence type="ECO:0000256" key="2">
    <source>
        <dbReference type="PROSITE-ProRule" id="PRU00983"/>
    </source>
</evidence>
<dbReference type="Pfam" id="PF20422">
    <property type="entry name" value="DHR-2_Lobe_B"/>
    <property type="match status" value="1"/>
</dbReference>
<reference evidence="7" key="1">
    <citation type="submission" date="2022-08" db="EMBL/GenBank/DDBJ databases">
        <title>Novel sulphate-reducing endosymbionts in the free-living metamonad Anaeramoeba.</title>
        <authorList>
            <person name="Jerlstrom-Hultqvist J."/>
            <person name="Cepicka I."/>
            <person name="Gallot-Lavallee L."/>
            <person name="Salas-Leiva D."/>
            <person name="Curtis B.A."/>
            <person name="Zahonova K."/>
            <person name="Pipaliya S."/>
            <person name="Dacks J."/>
            <person name="Roger A.J."/>
        </authorList>
    </citation>
    <scope>NUCLEOTIDE SEQUENCE</scope>
    <source>
        <strain evidence="7">Busselton2</strain>
    </source>
</reference>
<dbReference type="Gene3D" id="1.20.58.740">
    <property type="match status" value="1"/>
</dbReference>
<dbReference type="GO" id="GO:0005085">
    <property type="term" value="F:guanyl-nucleotide exchange factor activity"/>
    <property type="evidence" value="ECO:0007669"/>
    <property type="project" value="UniProtKB-KW"/>
</dbReference>
<dbReference type="InterPro" id="IPR027357">
    <property type="entry name" value="DOCKER_dom"/>
</dbReference>
<feature type="region of interest" description="Disordered" evidence="4">
    <location>
        <begin position="1462"/>
        <end position="1509"/>
    </location>
</feature>
<feature type="compositionally biased region" description="Low complexity" evidence="4">
    <location>
        <begin position="1259"/>
        <end position="1281"/>
    </location>
</feature>
<dbReference type="InterPro" id="IPR043162">
    <property type="entry name" value="DOCK_C_lobe_C"/>
</dbReference>
<evidence type="ECO:0000256" key="1">
    <source>
        <dbReference type="ARBA" id="ARBA00022658"/>
    </source>
</evidence>
<dbReference type="InterPro" id="IPR035892">
    <property type="entry name" value="C2_domain_sf"/>
</dbReference>
<feature type="compositionally biased region" description="Basic and acidic residues" evidence="4">
    <location>
        <begin position="586"/>
        <end position="595"/>
    </location>
</feature>
<name>A0AAV8A271_9EUKA</name>
<dbReference type="InterPro" id="IPR027007">
    <property type="entry name" value="C2_DOCK-type_domain"/>
</dbReference>
<feature type="compositionally biased region" description="Basic residues" evidence="4">
    <location>
        <begin position="604"/>
        <end position="613"/>
    </location>
</feature>
<feature type="compositionally biased region" description="Basic residues" evidence="4">
    <location>
        <begin position="174"/>
        <end position="193"/>
    </location>
</feature>
<feature type="region of interest" description="Disordered" evidence="4">
    <location>
        <begin position="518"/>
        <end position="613"/>
    </location>
</feature>
<evidence type="ECO:0000256" key="4">
    <source>
        <dbReference type="SAM" id="MobiDB-lite"/>
    </source>
</evidence>
<feature type="region of interest" description="Disordered" evidence="4">
    <location>
        <begin position="1259"/>
        <end position="1286"/>
    </location>
</feature>
<evidence type="ECO:0000256" key="3">
    <source>
        <dbReference type="SAM" id="Coils"/>
    </source>
</evidence>
<feature type="compositionally biased region" description="Basic and acidic residues" evidence="4">
    <location>
        <begin position="530"/>
        <end position="579"/>
    </location>
</feature>
<dbReference type="Pfam" id="PF20421">
    <property type="entry name" value="DHR-2_Lobe_C"/>
    <property type="match status" value="1"/>
</dbReference>
<dbReference type="InterPro" id="IPR046769">
    <property type="entry name" value="DOCKER_Lobe_A"/>
</dbReference>
<dbReference type="Gene3D" id="1.25.40.410">
    <property type="match status" value="1"/>
</dbReference>
<feature type="region of interest" description="Disordered" evidence="4">
    <location>
        <begin position="1879"/>
        <end position="1943"/>
    </location>
</feature>
<dbReference type="Proteomes" id="UP001146793">
    <property type="component" value="Unassembled WGS sequence"/>
</dbReference>
<feature type="coiled-coil region" evidence="3">
    <location>
        <begin position="1046"/>
        <end position="1073"/>
    </location>
</feature>
<feature type="compositionally biased region" description="Basic and acidic residues" evidence="4">
    <location>
        <begin position="141"/>
        <end position="173"/>
    </location>
</feature>
<feature type="domain" description="DOCKER" evidence="6">
    <location>
        <begin position="1810"/>
        <end position="2391"/>
    </location>
</feature>
<evidence type="ECO:0000313" key="7">
    <source>
        <dbReference type="EMBL" id="KAJ3447883.1"/>
    </source>
</evidence>
<evidence type="ECO:0000259" key="5">
    <source>
        <dbReference type="PROSITE" id="PS51650"/>
    </source>
</evidence>
<gene>
    <name evidence="7" type="ORF">M0812_00356</name>
</gene>
<feature type="region of interest" description="Disordered" evidence="4">
    <location>
        <begin position="992"/>
        <end position="1041"/>
    </location>
</feature>
<sequence length="2414" mass="286013">MESFLPESHPSFDYDTNLRSIQIKHDRFSKFISIPREQYRIQIKPQKKPLSSITFKQNINDLGCETFVKDCVSVFNKNLTSIKIIKDQIEEDEGKGKDNQKLKTKKKQQSTTQFNFGFLPKLNFEIDFQERENKKRKVGSKKKETKKENVKEKEKEKETEKKKEKETETEKEKKKQKQNVKKSKPKQNPRTRKGMTNFIRSKTSVGESVNKEKNTQYDFHQPLLKRITKTSIDRISKTLTSCDVPILKVFVKNQIIQKQQITFSKTKIQNLFSLDQILYGNVPQQTEILKKPYQPRQTFKFLFEPLSLQIYPLTGEQFYCHFSVYDCNDKKKLIETWHFDMLPDLIPEKIQPIIQRIQRSRGKLNLETNSNRCYFELEKRHPDIWAVIRIERLSYKRDPSDVSASYTSMELFSQKVGIFWKPYLWCAFPILTNDNKISNQYINGYTINQLFESKDYITDKEVINFINEQKNNNSKKQKMIKSKFLIKIYQIRSLEKISGILISNNLIKLNNKKKAIMMKKKGKVKTWEQVSKEKEDKEKENKGKEDKGKEDKGKEDKEKENKEKVNKGKVNKEKEDKEKVNKKKLIKENEDKEKVNTSNNKNINKNKKQKKNINRKYNNIHQKKNEKKYITKICETFLSTKKLYPNLKFTHNMYIYPKKINLSSKTKKSILIKIQIKENDDNLFSKGLNLIYGRTKETNKKKFIWTNVQFHKKSPRFNDEIKIQFPFILNSNHHILFTIYSINPISMKKKNIRKNKNKNKKNYEKSDDDDDDDGDGSKDNNNLHLIGYGIINLYKEGRPKSGKYNLDIFDKLPKSNYLKSYFLNKKKETKSKTTLKVITNLISTIFPEDDQLWDYFKYSKYVNINPQIDPHYIKASKALIYVPLSLKIQYLLILLKTMFKIIIIGNLRLKRYTFRSLLNFINQITNNSNNNNKLIDKILKPYIDQIYDFVGTQKESYIFEEIVRIWNHYLEKLINKQRLEFEEKKLLKKDRKKFKTNDENGNENENENENENGNENKNENGNEKRNDNESNNDKNKEYDHTKKKLSQDIILKKKILEEKIKNLLKNNQQNKQNISMISLKISWFLFALLKKSMMIYKKKLIKKNKPLSLIFSEDYLQALNKLISNLKIEVQYFTIKKRILSKELNWHIAFFMNQLFNIIEVRKVFQMINNYLSFNKDLEMVSNKKKFSFHYRFKFLIILSQQKNFIRLNLPIINYQNFKIFDSYKNNIFQPRKHFLIDLILFHTNNIFLNINNKNKLGYNNNNNNNNNSNNSSSNNNNNIQNDDKNKKDGNINILNDFESNISNVITLFQSIFLRCDFNDFLKKNILYKKRILTIYFPLIKIMINNFAKIKNLENNILKNLLIIILYLLKNIEKHYFNQWWLNETMINKIYFFKLLQLSINTFEYFGKKKILAMNLNKNQKINSSEFKEFLEKSYSATFKGRLSANTINGTFYTGTLNDDYKGKSNSNPKSNSDSDSDSDSNTNTNRNAQDKINDGNENRHKKILSGSKSIDNWKNTNIKQTRFERYNSSTSNIHFDMSNTFDQRKTRKWITKKMGQTSTINRMKSLHNNINNNYQNNTFKNNIVMKKDLSLEKNISNESSKIVLEILIHILTNFYNSFEKKNIKKEDTLLGNFFQTIFLLFQKNQSNRFIIILIKILRHFLHYYKKIIFKQNNQLLLEICREVFFKAIYQQDGNVRKMANTFLYLIFMHNYETFRNLKKIEVIMIIILRQYVGTDLKSNNILKNYSNHQKIFETWKHQANSDGDKHPKFKNAVLNLIDTLSIILKDAIKINLYKEDPWVHLDLIFNLANKYKNVPDLRISFLENIYQFHLEQKNHAEAGIIQLHFASMIIEYLNEMNKNKIKLRKSGNAVGMVVENEENSINKSERKKRNKSDRVNVDKGENENENEDDGDDDDEDDDDDDDEDGNDSNSADGVSNMDDDYNGLPKSSIELMAISQSTIIENYKKNNIKPNLKWVQSKEFSQQNLITSLQVAITHFQDACLWEKVCETSKILNGLFEYTGDYLNLSKSHNTLKAAYDKLIAENFFYRSERMIWQYYRVGFYGQQFAENDGVEYIYKVEPGIMITEFCERLKKLTQLSIHNKDNDNDNDNEIEFLFVKKKIDQKSLKKDKLYLLVHSVEPYFSNDLNEDLDKEERLFNFQKINDVNQFTFQCNYTRKTNDNLNLIVENNNNDDDDDDDFGGVEGVINDDKIDKGVKKDKDIKNIIKKKKKDEDESMTETFSYHSIVKVKYNFPFLITRQKIIDHSQSLMSPIEFSIQMLKERTQLIKTELTNIYPYSVRIQQLLSGTLLPQVNEGIIKIAQQFLSDPKKNDHKLIKVLKVSLIELMKTCEIAIKTTKFKAKSNQNQLHQAIINGYNVSKDLLKKYILGKDFIQKDQTKVSIIVDKEFLKEQNKN</sequence>
<keyword evidence="3" id="KW-0175">Coiled coil</keyword>
<evidence type="ECO:0000313" key="8">
    <source>
        <dbReference type="Proteomes" id="UP001146793"/>
    </source>
</evidence>
<dbReference type="GO" id="GO:0007264">
    <property type="term" value="P:small GTPase-mediated signal transduction"/>
    <property type="evidence" value="ECO:0007669"/>
    <property type="project" value="InterPro"/>
</dbReference>
<comment type="caution">
    <text evidence="7">The sequence shown here is derived from an EMBL/GenBank/DDBJ whole genome shotgun (WGS) entry which is preliminary data.</text>
</comment>
<keyword evidence="1" id="KW-0344">Guanine-nucleotide releasing factor</keyword>
<feature type="domain" description="C2 DOCK-type" evidence="5">
    <location>
        <begin position="650"/>
        <end position="842"/>
    </location>
</feature>
<feature type="compositionally biased region" description="Acidic residues" evidence="4">
    <location>
        <begin position="1000"/>
        <end position="1012"/>
    </location>
</feature>
<feature type="region of interest" description="Disordered" evidence="4">
    <location>
        <begin position="132"/>
        <end position="200"/>
    </location>
</feature>
<dbReference type="PROSITE" id="PS51651">
    <property type="entry name" value="DOCKER"/>
    <property type="match status" value="1"/>
</dbReference>
<feature type="compositionally biased region" description="Basic and acidic residues" evidence="4">
    <location>
        <begin position="1489"/>
        <end position="1499"/>
    </location>
</feature>
<proteinExistence type="inferred from homology"/>
<feature type="compositionally biased region" description="Acidic residues" evidence="4">
    <location>
        <begin position="1904"/>
        <end position="1927"/>
    </location>
</feature>
<feature type="region of interest" description="Disordered" evidence="4">
    <location>
        <begin position="754"/>
        <end position="776"/>
    </location>
</feature>
<feature type="compositionally biased region" description="Low complexity" evidence="4">
    <location>
        <begin position="1464"/>
        <end position="1486"/>
    </location>
</feature>
<dbReference type="PANTHER" id="PTHR23317">
    <property type="entry name" value="DEDICATOR OF CYTOKINESIS DOCK"/>
    <property type="match status" value="1"/>
</dbReference>
<dbReference type="Gene3D" id="2.60.40.150">
    <property type="entry name" value="C2 domain"/>
    <property type="match status" value="1"/>
</dbReference>
<dbReference type="InterPro" id="IPR026791">
    <property type="entry name" value="DOCK"/>
</dbReference>
<comment type="similarity">
    <text evidence="2">Belongs to the DOCK family.</text>
</comment>
<dbReference type="InterPro" id="IPR046773">
    <property type="entry name" value="DOCKER_Lobe_C"/>
</dbReference>
<dbReference type="EMBL" id="JANTQA010000015">
    <property type="protein sequence ID" value="KAJ3447883.1"/>
    <property type="molecule type" value="Genomic_DNA"/>
</dbReference>
<organism evidence="7 8">
    <name type="scientific">Anaeramoeba flamelloides</name>
    <dbReference type="NCBI Taxonomy" id="1746091"/>
    <lineage>
        <taxon>Eukaryota</taxon>
        <taxon>Metamonada</taxon>
        <taxon>Anaeramoebidae</taxon>
        <taxon>Anaeramoeba</taxon>
    </lineage>
</organism>
<feature type="compositionally biased region" description="Basic and acidic residues" evidence="4">
    <location>
        <begin position="1893"/>
        <end position="1903"/>
    </location>
</feature>
<dbReference type="PANTHER" id="PTHR23317:SF76">
    <property type="entry name" value="LD20667P"/>
    <property type="match status" value="1"/>
</dbReference>
<dbReference type="InterPro" id="IPR043161">
    <property type="entry name" value="DOCK_C_lobe_A"/>
</dbReference>
<dbReference type="InterPro" id="IPR046770">
    <property type="entry name" value="DOCKER_Lobe_B"/>
</dbReference>
<dbReference type="Pfam" id="PF06920">
    <property type="entry name" value="DHR-2_Lobe_A"/>
    <property type="match status" value="2"/>
</dbReference>
<protein>
    <submittedName>
        <fullName evidence="7">Dedicator of cytokinesis dock</fullName>
    </submittedName>
</protein>
<dbReference type="Pfam" id="PF14429">
    <property type="entry name" value="DOCK-C2"/>
    <property type="match status" value="1"/>
</dbReference>
<feature type="compositionally biased region" description="Basic and acidic residues" evidence="4">
    <location>
        <begin position="1014"/>
        <end position="1040"/>
    </location>
</feature>
<accession>A0AAV8A271</accession>
<dbReference type="PROSITE" id="PS51650">
    <property type="entry name" value="C2_DOCK"/>
    <property type="match status" value="1"/>
</dbReference>
<evidence type="ECO:0000259" key="6">
    <source>
        <dbReference type="PROSITE" id="PS51651"/>
    </source>
</evidence>